<dbReference type="RefSeq" id="WP_311401148.1">
    <property type="nucleotide sequence ID" value="NZ_JAVRBG010000004.1"/>
</dbReference>
<proteinExistence type="predicted"/>
<dbReference type="Pfam" id="PF24595">
    <property type="entry name" value="DUF7619"/>
    <property type="match status" value="1"/>
</dbReference>
<feature type="domain" description="Secretion system C-terminal sorting" evidence="2">
    <location>
        <begin position="520"/>
        <end position="587"/>
    </location>
</feature>
<evidence type="ECO:0000259" key="2">
    <source>
        <dbReference type="Pfam" id="PF18962"/>
    </source>
</evidence>
<accession>A0ABU2KHL4</accession>
<reference evidence="5" key="1">
    <citation type="submission" date="2023-07" db="EMBL/GenBank/DDBJ databases">
        <title>Isolating and identifying novel microbial strains from the Mariana Trench.</title>
        <authorList>
            <person name="Fu H."/>
        </authorList>
    </citation>
    <scope>NUCLEOTIDE SEQUENCE [LARGE SCALE GENOMIC DNA]</scope>
    <source>
        <strain evidence="5">T-y2</strain>
    </source>
</reference>
<dbReference type="InterPro" id="IPR055353">
    <property type="entry name" value="DUF7619"/>
</dbReference>
<dbReference type="InterPro" id="IPR005046">
    <property type="entry name" value="DUF285"/>
</dbReference>
<dbReference type="NCBIfam" id="TIGR04183">
    <property type="entry name" value="Por_Secre_tail"/>
    <property type="match status" value="1"/>
</dbReference>
<feature type="domain" description="DUF7619" evidence="3">
    <location>
        <begin position="369"/>
        <end position="502"/>
    </location>
</feature>
<evidence type="ECO:0000256" key="1">
    <source>
        <dbReference type="ARBA" id="ARBA00022729"/>
    </source>
</evidence>
<dbReference type="Pfam" id="PF03382">
    <property type="entry name" value="DUF285"/>
    <property type="match status" value="1"/>
</dbReference>
<comment type="caution">
    <text evidence="4">The sequence shown here is derived from an EMBL/GenBank/DDBJ whole genome shotgun (WGS) entry which is preliminary data.</text>
</comment>
<sequence>MKKMFFRAYKFNEPLNNWDVSNVTNMSAMFVNASLFDQPLDNWDVSNVETMGGMFQNGINFNQDLSNWNFAFDVDFTYDDSLEGDIGFIENSGLDPFNYDALLARFEELDLENKILVADNLEYCNVGVRNELINNLGWSITGDSIAEDCAFNYVIGNIHYYENNDGCDINDMPAENFFIKANNGSYDFGTFSFADGTYNLELLEGDYTLTLNNVPEYYAVNPETTTLNFTGAGAQEQLDFCITANQTIEDLNITLFPISEARPGFEADYQLVVENKGTQTLATGSITLNFDDTKQSFISASESPTTETTNSLTFELNDLPPFGMQTFQPPTVTGEDVLVFSASITPNTNDYTPEDNTFDYEQGIVNSFDPNDKQVLQGEEVHIDNANQYLDYLIRFQNTGTASAINVRILDTLHPKLDWNTIQPISASDDYRVEITDGNHVEFIFDDINLPFEDENEPASHGFIAYKIKPKANVAIGDVITGNAAIYFDFNAPIITNTVSTEIVDGLGIENKRLENLISIYPNPTKDFLHIETSKNIQLKSVTVYNLQGRELLSFKQNLKTLNLKQLSIGMYILKMETDRGIINRQFIME</sequence>
<evidence type="ECO:0000313" key="5">
    <source>
        <dbReference type="Proteomes" id="UP001182991"/>
    </source>
</evidence>
<dbReference type="EMBL" id="JAVRBG010000004">
    <property type="protein sequence ID" value="MDT0294200.1"/>
    <property type="molecule type" value="Genomic_DNA"/>
</dbReference>
<dbReference type="Pfam" id="PF18962">
    <property type="entry name" value="Por_Secre_tail"/>
    <property type="match status" value="1"/>
</dbReference>
<dbReference type="InterPro" id="IPR026444">
    <property type="entry name" value="Secre_tail"/>
</dbReference>
<protein>
    <submittedName>
        <fullName evidence="4">BspA family leucine-rich repeat surface protein</fullName>
    </submittedName>
</protein>
<keyword evidence="5" id="KW-1185">Reference proteome</keyword>
<evidence type="ECO:0000259" key="3">
    <source>
        <dbReference type="Pfam" id="PF24595"/>
    </source>
</evidence>
<name>A0ABU2KHL4_9FLAO</name>
<organism evidence="4 5">
    <name type="scientific">Mesonia ostreae</name>
    <dbReference type="NCBI Taxonomy" id="861110"/>
    <lineage>
        <taxon>Bacteria</taxon>
        <taxon>Pseudomonadati</taxon>
        <taxon>Bacteroidota</taxon>
        <taxon>Flavobacteriia</taxon>
        <taxon>Flavobacteriales</taxon>
        <taxon>Flavobacteriaceae</taxon>
        <taxon>Mesonia</taxon>
    </lineage>
</organism>
<gene>
    <name evidence="4" type="ORF">RLT85_06100</name>
</gene>
<dbReference type="Proteomes" id="UP001182991">
    <property type="component" value="Unassembled WGS sequence"/>
</dbReference>
<keyword evidence="1" id="KW-0732">Signal</keyword>
<evidence type="ECO:0000313" key="4">
    <source>
        <dbReference type="EMBL" id="MDT0294200.1"/>
    </source>
</evidence>